<dbReference type="InterPro" id="IPR001633">
    <property type="entry name" value="EAL_dom"/>
</dbReference>
<feature type="domain" description="HDOD" evidence="2">
    <location>
        <begin position="198"/>
        <end position="384"/>
    </location>
</feature>
<accession>M1P7B1</accession>
<dbReference type="Pfam" id="PF08668">
    <property type="entry name" value="HDOD"/>
    <property type="match status" value="1"/>
</dbReference>
<protein>
    <submittedName>
        <fullName evidence="3">EAL and modified HD-GYP domain-containing putative signal transduction protein</fullName>
    </submittedName>
</protein>
<dbReference type="KEGG" id="dsf:UWK_02832"/>
<dbReference type="OrthoDB" id="9804751at2"/>
<dbReference type="eggNOG" id="COG3434">
    <property type="taxonomic scope" value="Bacteria"/>
</dbReference>
<dbReference type="Pfam" id="PF00563">
    <property type="entry name" value="EAL"/>
    <property type="match status" value="1"/>
</dbReference>
<dbReference type="InterPro" id="IPR035919">
    <property type="entry name" value="EAL_sf"/>
</dbReference>
<dbReference type="STRING" id="1167006.UWK_02832"/>
<dbReference type="SMART" id="SM00052">
    <property type="entry name" value="EAL"/>
    <property type="match status" value="1"/>
</dbReference>
<dbReference type="InterPro" id="IPR052340">
    <property type="entry name" value="RNase_Y/CdgJ"/>
</dbReference>
<proteinExistence type="predicted"/>
<dbReference type="Proteomes" id="UP000011721">
    <property type="component" value="Chromosome"/>
</dbReference>
<dbReference type="PANTHER" id="PTHR33525">
    <property type="match status" value="1"/>
</dbReference>
<dbReference type="PROSITE" id="PS51833">
    <property type="entry name" value="HDOD"/>
    <property type="match status" value="1"/>
</dbReference>
<feature type="domain" description="EAL" evidence="1">
    <location>
        <begin position="1"/>
        <end position="204"/>
    </location>
</feature>
<dbReference type="Gene3D" id="1.10.3210.10">
    <property type="entry name" value="Hypothetical protein af1432"/>
    <property type="match status" value="1"/>
</dbReference>
<dbReference type="SUPFAM" id="SSF141868">
    <property type="entry name" value="EAL domain-like"/>
    <property type="match status" value="1"/>
</dbReference>
<reference evidence="4" key="1">
    <citation type="journal article" date="2013" name="Stand. Genomic Sci.">
        <title>Complete genome sequence of Desulfocapsa sulfexigens, a marine deltaproteobacterium specialized in disproportionating inorganic sulfur compounds.</title>
        <authorList>
            <person name="Finster K.W."/>
            <person name="Kjeldsen K.U."/>
            <person name="Kube M."/>
            <person name="Reinhardt R."/>
            <person name="Mussmann M."/>
            <person name="Amann R."/>
            <person name="Schreiber L."/>
        </authorList>
    </citation>
    <scope>NUCLEOTIDE SEQUENCE [LARGE SCALE GENOMIC DNA]</scope>
    <source>
        <strain evidence="4">DSM 10523 / SB164P1</strain>
    </source>
</reference>
<evidence type="ECO:0000259" key="2">
    <source>
        <dbReference type="PROSITE" id="PS51833"/>
    </source>
</evidence>
<dbReference type="EMBL" id="CP003985">
    <property type="protein sequence ID" value="AGF79363.1"/>
    <property type="molecule type" value="Genomic_DNA"/>
</dbReference>
<gene>
    <name evidence="3" type="ordered locus">UWK_02832</name>
</gene>
<dbReference type="HOGENOM" id="CLU_044951_2_0_7"/>
<dbReference type="InterPro" id="IPR013976">
    <property type="entry name" value="HDOD"/>
</dbReference>
<dbReference type="PIRSF" id="PIRSF003180">
    <property type="entry name" value="DiGMPpdiest_YuxH"/>
    <property type="match status" value="1"/>
</dbReference>
<evidence type="ECO:0000313" key="4">
    <source>
        <dbReference type="Proteomes" id="UP000011721"/>
    </source>
</evidence>
<dbReference type="InterPro" id="IPR014408">
    <property type="entry name" value="dGMP_Pdiesterase_EAL/HD-GYP"/>
</dbReference>
<evidence type="ECO:0000313" key="3">
    <source>
        <dbReference type="EMBL" id="AGF79363.1"/>
    </source>
</evidence>
<evidence type="ECO:0000259" key="1">
    <source>
        <dbReference type="PROSITE" id="PS50883"/>
    </source>
</evidence>
<organism evidence="3 4">
    <name type="scientific">Desulfocapsa sulfexigens (strain DSM 10523 / SB164P1)</name>
    <dbReference type="NCBI Taxonomy" id="1167006"/>
    <lineage>
        <taxon>Bacteria</taxon>
        <taxon>Pseudomonadati</taxon>
        <taxon>Thermodesulfobacteriota</taxon>
        <taxon>Desulfobulbia</taxon>
        <taxon>Desulfobulbales</taxon>
        <taxon>Desulfocapsaceae</taxon>
        <taxon>Desulfocapsa</taxon>
    </lineage>
</organism>
<dbReference type="RefSeq" id="WP_015405049.1">
    <property type="nucleotide sequence ID" value="NC_020304.1"/>
</dbReference>
<dbReference type="PROSITE" id="PS50883">
    <property type="entry name" value="EAL"/>
    <property type="match status" value="1"/>
</dbReference>
<dbReference type="PATRIC" id="fig|1167006.5.peg.3060"/>
<dbReference type="SUPFAM" id="SSF109604">
    <property type="entry name" value="HD-domain/PDEase-like"/>
    <property type="match status" value="1"/>
</dbReference>
<dbReference type="PANTHER" id="PTHR33525:SF4">
    <property type="entry name" value="CYCLIC DI-GMP PHOSPHODIESTERASE CDGJ"/>
    <property type="match status" value="1"/>
</dbReference>
<sequence>MDVFVARQPIFDSRKKLFAYELLFRTGMANAFPDLDGETATSSLLSSSFFTVGIEQISGGHRSFINFTEDLLLKGTPAMLPAENVVVEVLENVNPTEEVREACRELVAKGYDLALDDFVFTEEWLPLVKIAKVIKIDFRLTPIAEIESIIETVKPYKCKLLAEKIETYDEFQQALEMGFVYFQGYFFAKPEVLRNKDIPSSQLTLLQLITEVNRTEFDVNTLEKLINQDVSVSFKLLKYLNSAFFYRVHPISSIRQAIAFLGERGVRQFVSLIATSKLSESKPSELLRTSIIRARMLELIAESQGKSNSCDFFMLGLFSLIDAMLDNSMTYLMEQLPLTDSVKDALAKRRGNKLPYLQAVESYETGNWEKFEETLDLVGADRDRFPAFYLDAVGWADSYQ</sequence>
<name>M1P7B1_DESSD</name>
<dbReference type="Gene3D" id="3.20.20.450">
    <property type="entry name" value="EAL domain"/>
    <property type="match status" value="1"/>
</dbReference>
<dbReference type="AlphaFoldDB" id="M1P7B1"/>
<keyword evidence="4" id="KW-1185">Reference proteome</keyword>